<dbReference type="KEGG" id="glo:Glov_0296"/>
<dbReference type="HOGENOM" id="CLU_2316282_0_0_7"/>
<name>B3EB41_TRIL1</name>
<keyword evidence="2" id="KW-1185">Reference proteome</keyword>
<dbReference type="AlphaFoldDB" id="B3EB41"/>
<proteinExistence type="predicted"/>
<evidence type="ECO:0000313" key="1">
    <source>
        <dbReference type="EMBL" id="ACD94025.1"/>
    </source>
</evidence>
<dbReference type="EMBL" id="CP001089">
    <property type="protein sequence ID" value="ACD94025.1"/>
    <property type="molecule type" value="Genomic_DNA"/>
</dbReference>
<reference evidence="1 2" key="1">
    <citation type="submission" date="2008-05" db="EMBL/GenBank/DDBJ databases">
        <title>Complete sequence of chromosome of Geobacter lovleyi SZ.</title>
        <authorList>
            <consortium name="US DOE Joint Genome Institute"/>
            <person name="Lucas S."/>
            <person name="Copeland A."/>
            <person name="Lapidus A."/>
            <person name="Glavina del Rio T."/>
            <person name="Dalin E."/>
            <person name="Tice H."/>
            <person name="Bruce D."/>
            <person name="Goodwin L."/>
            <person name="Pitluck S."/>
            <person name="Chertkov O."/>
            <person name="Meincke L."/>
            <person name="Brettin T."/>
            <person name="Detter J.C."/>
            <person name="Han C."/>
            <person name="Tapia R."/>
            <person name="Kuske C.R."/>
            <person name="Schmutz J."/>
            <person name="Larimer F."/>
            <person name="Land M."/>
            <person name="Hauser L."/>
            <person name="Kyrpides N."/>
            <person name="Mikhailova N."/>
            <person name="Sung Y."/>
            <person name="Fletcher K.E."/>
            <person name="Ritalahti K.M."/>
            <person name="Loeffler F.E."/>
            <person name="Richardson P."/>
        </authorList>
    </citation>
    <scope>NUCLEOTIDE SEQUENCE [LARGE SCALE GENOMIC DNA]</scope>
    <source>
        <strain evidence="2">ATCC BAA-1151 / DSM 17278 / SZ</strain>
    </source>
</reference>
<gene>
    <name evidence="1" type="ordered locus">Glov_0296</name>
</gene>
<dbReference type="STRING" id="398767.Glov_0296"/>
<organism evidence="1 2">
    <name type="scientific">Trichlorobacter lovleyi (strain ATCC BAA-1151 / DSM 17278 / SZ)</name>
    <name type="common">Geobacter lovleyi</name>
    <dbReference type="NCBI Taxonomy" id="398767"/>
    <lineage>
        <taxon>Bacteria</taxon>
        <taxon>Pseudomonadati</taxon>
        <taxon>Thermodesulfobacteriota</taxon>
        <taxon>Desulfuromonadia</taxon>
        <taxon>Geobacterales</taxon>
        <taxon>Geobacteraceae</taxon>
        <taxon>Trichlorobacter</taxon>
    </lineage>
</organism>
<dbReference type="RefSeq" id="WP_012468382.1">
    <property type="nucleotide sequence ID" value="NC_010814.1"/>
</dbReference>
<dbReference type="Proteomes" id="UP000002420">
    <property type="component" value="Chromosome"/>
</dbReference>
<accession>B3EB41</accession>
<protein>
    <submittedName>
        <fullName evidence="1">Uncharacterized protein</fullName>
    </submittedName>
</protein>
<sequence length="99" mass="11819">MSEKYVWFNFVMKNINQPEKIKDQSLIKGYHQIFEQYPGLHPDGFDDPDSGWTDELRPVCAEMWRRVELPEFTVNEEHMYYINKAFRKLAAESATKTSR</sequence>
<evidence type="ECO:0000313" key="2">
    <source>
        <dbReference type="Proteomes" id="UP000002420"/>
    </source>
</evidence>